<name>A0A7X1NII6_9BURK</name>
<evidence type="ECO:0000313" key="1">
    <source>
        <dbReference type="EMBL" id="MPW22148.1"/>
    </source>
</evidence>
<keyword evidence="2" id="KW-1185">Reference proteome</keyword>
<dbReference type="Proteomes" id="UP000484381">
    <property type="component" value="Unassembled WGS sequence"/>
</dbReference>
<protein>
    <submittedName>
        <fullName evidence="1">Uncharacterized protein</fullName>
    </submittedName>
</protein>
<reference evidence="1 2" key="1">
    <citation type="submission" date="2019-10" db="EMBL/GenBank/DDBJ databases">
        <title>Paraburkholderia sp. isolated from nodules of Mimosa pudica from Brazilian Atlantic Forest soils.</title>
        <authorList>
            <person name="Paulitsch F."/>
            <person name="Hungria M."/>
            <person name="Dall'Agnol R."/>
        </authorList>
    </citation>
    <scope>NUCLEOTIDE SEQUENCE [LARGE SCALE GENOMIC DNA]</scope>
    <source>
        <strain evidence="1 2">CNPSo 3157</strain>
    </source>
</reference>
<accession>A0A7X1NII6</accession>
<proteinExistence type="predicted"/>
<organism evidence="1 2">
    <name type="scientific">Paraburkholderia franconis</name>
    <dbReference type="NCBI Taxonomy" id="2654983"/>
    <lineage>
        <taxon>Bacteria</taxon>
        <taxon>Pseudomonadati</taxon>
        <taxon>Pseudomonadota</taxon>
        <taxon>Betaproteobacteria</taxon>
        <taxon>Burkholderiales</taxon>
        <taxon>Burkholderiaceae</taxon>
        <taxon>Paraburkholderia</taxon>
    </lineage>
</organism>
<dbReference type="AlphaFoldDB" id="A0A7X1NII6"/>
<sequence length="66" mass="7269">MELCNECSTLQGCSADRIREEGLTLIGVGECEGVVAIEHYRCEKCRALLVRQLCGCSAEQVWTAFS</sequence>
<comment type="caution">
    <text evidence="1">The sequence shown here is derived from an EMBL/GenBank/DDBJ whole genome shotgun (WGS) entry which is preliminary data.</text>
</comment>
<evidence type="ECO:0000313" key="2">
    <source>
        <dbReference type="Proteomes" id="UP000484381"/>
    </source>
</evidence>
<dbReference type="EMBL" id="WHNP01000058">
    <property type="protein sequence ID" value="MPW22148.1"/>
    <property type="molecule type" value="Genomic_DNA"/>
</dbReference>
<gene>
    <name evidence="1" type="ORF">GCT13_36275</name>
</gene>